<protein>
    <recommendedName>
        <fullName evidence="3">Ribosome biogenesis protein NSA1</fullName>
    </recommendedName>
</protein>
<dbReference type="InterPro" id="IPR001680">
    <property type="entry name" value="WD40_rpt"/>
</dbReference>
<dbReference type="PROSITE" id="PS50082">
    <property type="entry name" value="WD_REPEATS_2"/>
    <property type="match status" value="1"/>
</dbReference>
<dbReference type="Gene3D" id="2.130.10.10">
    <property type="entry name" value="YVTN repeat-like/Quinoprotein amine dehydrogenase"/>
    <property type="match status" value="2"/>
</dbReference>
<dbReference type="SMART" id="SM00320">
    <property type="entry name" value="WD40"/>
    <property type="match status" value="2"/>
</dbReference>
<feature type="region of interest" description="Disordered" evidence="5">
    <location>
        <begin position="348"/>
        <end position="383"/>
    </location>
</feature>
<organism evidence="6 7">
    <name type="scientific">Basidiobolus meristosporus CBS 931.73</name>
    <dbReference type="NCBI Taxonomy" id="1314790"/>
    <lineage>
        <taxon>Eukaryota</taxon>
        <taxon>Fungi</taxon>
        <taxon>Fungi incertae sedis</taxon>
        <taxon>Zoopagomycota</taxon>
        <taxon>Entomophthoromycotina</taxon>
        <taxon>Basidiobolomycetes</taxon>
        <taxon>Basidiobolales</taxon>
        <taxon>Basidiobolaceae</taxon>
        <taxon>Basidiobolus</taxon>
    </lineage>
</organism>
<evidence type="ECO:0000256" key="2">
    <source>
        <dbReference type="ARBA" id="ARBA00011187"/>
    </source>
</evidence>
<dbReference type="SUPFAM" id="SSF50978">
    <property type="entry name" value="WD40 repeat-like"/>
    <property type="match status" value="1"/>
</dbReference>
<sequence length="383" mass="42945">MKLYTGDETGLLKVVTPAQPKEVKKPKKAKVVDDEDEEVKKKDEKEPKATILTYGKVNRDEAIQQLLVTKVGEEKLKMIVAARKSGKIQYILPSDGSVRKEFIEEFPTVAKKEPECVFVGLHSTADTVITCTNYGSIKYRSILKEADPIVATLDAGKDICSMAVHPQHSNILATGGKERDLNIWDINQAEPIFKAKNVKNDFLDLRVPVWITATQFLNEDTHKVVVGTKYHQIRLYDAKSARRPVLNVEIGEHPIVSLTLAPNQTEIICSDSIGNLSAVDIRTGKLIHTYKGIVGAIQDVDISSESAHQVCASVSLDRFLRIHEISGSRKLLHKIYLKQKLTRVVIDEEEDGEAQPEEDEDEELWKNMRKVSSTKKRKQKIAA</sequence>
<dbReference type="GO" id="GO:0005730">
    <property type="term" value="C:nucleolus"/>
    <property type="evidence" value="ECO:0007669"/>
    <property type="project" value="InterPro"/>
</dbReference>
<comment type="caution">
    <text evidence="6">The sequence shown here is derived from an EMBL/GenBank/DDBJ whole genome shotgun (WGS) entry which is preliminary data.</text>
</comment>
<comment type="subunit">
    <text evidence="2">Component of the pre-66S ribosomal particle.</text>
</comment>
<proteinExistence type="inferred from homology"/>
<feature type="compositionally biased region" description="Acidic residues" evidence="5">
    <location>
        <begin position="348"/>
        <end position="363"/>
    </location>
</feature>
<evidence type="ECO:0000256" key="3">
    <source>
        <dbReference type="ARBA" id="ARBA00014234"/>
    </source>
</evidence>
<dbReference type="PANTHER" id="PTHR16038:SF4">
    <property type="entry name" value="WD REPEAT-CONTAINING PROTEIN 74"/>
    <property type="match status" value="1"/>
</dbReference>
<feature type="region of interest" description="Disordered" evidence="5">
    <location>
        <begin position="23"/>
        <end position="44"/>
    </location>
</feature>
<evidence type="ECO:0000313" key="7">
    <source>
        <dbReference type="Proteomes" id="UP000193498"/>
    </source>
</evidence>
<feature type="repeat" description="WD" evidence="4">
    <location>
        <begin position="159"/>
        <end position="194"/>
    </location>
</feature>
<dbReference type="EMBL" id="MCFE01000144">
    <property type="protein sequence ID" value="ORX96877.1"/>
    <property type="molecule type" value="Genomic_DNA"/>
</dbReference>
<evidence type="ECO:0000256" key="5">
    <source>
        <dbReference type="SAM" id="MobiDB-lite"/>
    </source>
</evidence>
<feature type="compositionally biased region" description="Basic residues" evidence="5">
    <location>
        <begin position="367"/>
        <end position="383"/>
    </location>
</feature>
<dbReference type="GO" id="GO:0042273">
    <property type="term" value="P:ribosomal large subunit biogenesis"/>
    <property type="evidence" value="ECO:0007669"/>
    <property type="project" value="InterPro"/>
</dbReference>
<dbReference type="InParanoid" id="A0A1Y1YFW7"/>
<comment type="similarity">
    <text evidence="1">Belongs to the NSA1 family.</text>
</comment>
<reference evidence="6 7" key="1">
    <citation type="submission" date="2016-07" db="EMBL/GenBank/DDBJ databases">
        <title>Pervasive Adenine N6-methylation of Active Genes in Fungi.</title>
        <authorList>
            <consortium name="DOE Joint Genome Institute"/>
            <person name="Mondo S.J."/>
            <person name="Dannebaum R.O."/>
            <person name="Kuo R.C."/>
            <person name="Labutti K."/>
            <person name="Haridas S."/>
            <person name="Kuo A."/>
            <person name="Salamov A."/>
            <person name="Ahrendt S.R."/>
            <person name="Lipzen A."/>
            <person name="Sullivan W."/>
            <person name="Andreopoulos W.B."/>
            <person name="Clum A."/>
            <person name="Lindquist E."/>
            <person name="Daum C."/>
            <person name="Ramamoorthy G.K."/>
            <person name="Gryganskyi A."/>
            <person name="Culley D."/>
            <person name="Magnuson J.K."/>
            <person name="James T.Y."/>
            <person name="O'Malley M.A."/>
            <person name="Stajich J.E."/>
            <person name="Spatafora J.W."/>
            <person name="Visel A."/>
            <person name="Grigoriev I.V."/>
        </authorList>
    </citation>
    <scope>NUCLEOTIDE SEQUENCE [LARGE SCALE GENOMIC DNA]</scope>
    <source>
        <strain evidence="6 7">CBS 931.73</strain>
    </source>
</reference>
<dbReference type="GO" id="GO:0030687">
    <property type="term" value="C:preribosome, large subunit precursor"/>
    <property type="evidence" value="ECO:0007669"/>
    <property type="project" value="TreeGrafter"/>
</dbReference>
<dbReference type="STRING" id="1314790.A0A1Y1YFW7"/>
<evidence type="ECO:0000256" key="4">
    <source>
        <dbReference type="PROSITE-ProRule" id="PRU00221"/>
    </source>
</evidence>
<dbReference type="PANTHER" id="PTHR16038">
    <property type="entry name" value="NOP SEVEN ASSOCIATED PROTEIN 1"/>
    <property type="match status" value="1"/>
</dbReference>
<keyword evidence="4" id="KW-0853">WD repeat</keyword>
<dbReference type="InterPro" id="IPR037379">
    <property type="entry name" value="WDR74/Nsa1"/>
</dbReference>
<evidence type="ECO:0000313" key="6">
    <source>
        <dbReference type="EMBL" id="ORX96877.1"/>
    </source>
</evidence>
<dbReference type="Proteomes" id="UP000193498">
    <property type="component" value="Unassembled WGS sequence"/>
</dbReference>
<evidence type="ECO:0000256" key="1">
    <source>
        <dbReference type="ARBA" id="ARBA00007861"/>
    </source>
</evidence>
<accession>A0A1Y1YFW7</accession>
<gene>
    <name evidence="6" type="ORF">K493DRAFT_314311</name>
</gene>
<dbReference type="InterPro" id="IPR015943">
    <property type="entry name" value="WD40/YVTN_repeat-like_dom_sf"/>
</dbReference>
<keyword evidence="7" id="KW-1185">Reference proteome</keyword>
<dbReference type="CDD" id="cd22857">
    <property type="entry name" value="WDR74"/>
    <property type="match status" value="1"/>
</dbReference>
<dbReference type="InterPro" id="IPR036322">
    <property type="entry name" value="WD40_repeat_dom_sf"/>
</dbReference>
<dbReference type="OrthoDB" id="18388at2759"/>
<dbReference type="FunCoup" id="A0A1Y1YFW7">
    <property type="interactions" value="346"/>
</dbReference>
<dbReference type="AlphaFoldDB" id="A0A1Y1YFW7"/>
<name>A0A1Y1YFW7_9FUNG</name>